<dbReference type="OrthoDB" id="8960114at2759"/>
<reference evidence="3" key="2">
    <citation type="submission" date="2025-08" db="UniProtKB">
        <authorList>
            <consortium name="RefSeq"/>
        </authorList>
    </citation>
    <scope>IDENTIFICATION</scope>
    <source>
        <tissue evidence="3">Blood</tissue>
    </source>
</reference>
<dbReference type="RefSeq" id="XP_017330742.1">
    <property type="nucleotide sequence ID" value="XM_017475253.3"/>
</dbReference>
<dbReference type="Proteomes" id="UP000221080">
    <property type="component" value="Chromosome 8"/>
</dbReference>
<organism evidence="2 3">
    <name type="scientific">Ictalurus punctatus</name>
    <name type="common">Channel catfish</name>
    <name type="synonym">Silurus punctatus</name>
    <dbReference type="NCBI Taxonomy" id="7998"/>
    <lineage>
        <taxon>Eukaryota</taxon>
        <taxon>Metazoa</taxon>
        <taxon>Chordata</taxon>
        <taxon>Craniata</taxon>
        <taxon>Vertebrata</taxon>
        <taxon>Euteleostomi</taxon>
        <taxon>Actinopterygii</taxon>
        <taxon>Neopterygii</taxon>
        <taxon>Teleostei</taxon>
        <taxon>Ostariophysi</taxon>
        <taxon>Siluriformes</taxon>
        <taxon>Ictaluridae</taxon>
        <taxon>Ictalurus</taxon>
    </lineage>
</organism>
<feature type="compositionally biased region" description="Acidic residues" evidence="1">
    <location>
        <begin position="573"/>
        <end position="597"/>
    </location>
</feature>
<proteinExistence type="predicted"/>
<feature type="compositionally biased region" description="Low complexity" evidence="1">
    <location>
        <begin position="519"/>
        <end position="534"/>
    </location>
</feature>
<accession>A0A2D0RJP7</accession>
<feature type="compositionally biased region" description="Basic and acidic residues" evidence="1">
    <location>
        <begin position="207"/>
        <end position="221"/>
    </location>
</feature>
<feature type="compositionally biased region" description="Polar residues" evidence="1">
    <location>
        <begin position="535"/>
        <end position="544"/>
    </location>
</feature>
<feature type="compositionally biased region" description="Polar residues" evidence="1">
    <location>
        <begin position="466"/>
        <end position="480"/>
    </location>
</feature>
<dbReference type="AlphaFoldDB" id="A0A2D0RJP7"/>
<sequence>MAEANSVSDTQVLLQSMLQRLKLQPKPDSNSTHTHDELQYSTTLIEQNGSAAESPPQTPPMYNLNFSMDSKSIVVGPLSPGLTGVATSPSQEFAKGIDVHNSGMSSPPKQRTLNWGFMSNHTVSGGNSNVSTRSDDGVMPKQARKQKFSLTKMNDGSVSSLQSIESLLPSTHSSGFTESNVQGQGVGQKRWTQKVKEKWKERHKSVPRREQDVRERQDHSKVSNSIRSPIPVQTMPNENNTTTAFNEEVRVQHQPINSGPVKGIPSPPDHMSETLFSPGLFNLMEEIFTGEEWAKFLPSTTSSQSTSGSITQEQEMGLTNSISQSRQNEQHTLNQWFYRGATGPNLGMIQSQMNSESFHNMNTTEYMFNQRKTPMSELHNGQNGLSDSGPNHLESMDLSADPLGNNHPIKQQVHIYPCNQSHTIELNVNPLLSSEEGVNQSQATEINHSQPGSVHEYLPVLDLSYLQSKDSPSPRKQVNLSRKRSHSTERRDSNERWRSETGEMHEWRHNSSPSDPAISLSPASSTSSLQHSFSQDLESSVSTETVIKKRRVENIRRVRFAEEVTFVPPLVLSDDDGDADDEDYGQNVTDDNDDGGEELPSRPSAPRWIEALRSKTKTKPKLKLPRMRTKKYRFV</sequence>
<keyword evidence="2" id="KW-1185">Reference proteome</keyword>
<dbReference type="OMA" id="HTTQEME"/>
<dbReference type="KEGG" id="ipu:108269403"/>
<feature type="region of interest" description="Disordered" evidence="1">
    <location>
        <begin position="466"/>
        <end position="544"/>
    </location>
</feature>
<evidence type="ECO:0000313" key="2">
    <source>
        <dbReference type="Proteomes" id="UP000221080"/>
    </source>
</evidence>
<feature type="compositionally biased region" description="Basic and acidic residues" evidence="1">
    <location>
        <begin position="486"/>
        <end position="509"/>
    </location>
</feature>
<protein>
    <submittedName>
        <fullName evidence="3">Uncharacterized protein zgc:113229</fullName>
    </submittedName>
</protein>
<feature type="region of interest" description="Disordered" evidence="1">
    <location>
        <begin position="174"/>
        <end position="238"/>
    </location>
</feature>
<gene>
    <name evidence="3" type="primary">zgc:113229</name>
</gene>
<name>A0A2D0RJP7_ICTPU</name>
<dbReference type="GeneID" id="108269403"/>
<feature type="region of interest" description="Disordered" evidence="1">
    <location>
        <begin position="570"/>
        <end position="612"/>
    </location>
</feature>
<reference evidence="2" key="1">
    <citation type="journal article" date="2016" name="Nat. Commun.">
        <title>The channel catfish genome sequence provides insights into the evolution of scale formation in teleosts.</title>
        <authorList>
            <person name="Liu Z."/>
            <person name="Liu S."/>
            <person name="Yao J."/>
            <person name="Bao L."/>
            <person name="Zhang J."/>
            <person name="Li Y."/>
            <person name="Jiang C."/>
            <person name="Sun L."/>
            <person name="Wang R."/>
            <person name="Zhang Y."/>
            <person name="Zhou T."/>
            <person name="Zeng Q."/>
            <person name="Fu Q."/>
            <person name="Gao S."/>
            <person name="Li N."/>
            <person name="Koren S."/>
            <person name="Jiang Y."/>
            <person name="Zimin A."/>
            <person name="Xu P."/>
            <person name="Phillippy A.M."/>
            <person name="Geng X."/>
            <person name="Song L."/>
            <person name="Sun F."/>
            <person name="Li C."/>
            <person name="Wang X."/>
            <person name="Chen A."/>
            <person name="Jin Y."/>
            <person name="Yuan Z."/>
            <person name="Yang Y."/>
            <person name="Tan S."/>
            <person name="Peatman E."/>
            <person name="Lu J."/>
            <person name="Qin Z."/>
            <person name="Dunham R."/>
            <person name="Li Z."/>
            <person name="Sonstegard T."/>
            <person name="Feng J."/>
            <person name="Danzmann R.G."/>
            <person name="Schroeder S."/>
            <person name="Scheffler B."/>
            <person name="Duke M.V."/>
            <person name="Ballard L."/>
            <person name="Kucuktas H."/>
            <person name="Kaltenboeck L."/>
            <person name="Liu H."/>
            <person name="Armbruster J."/>
            <person name="Xie Y."/>
            <person name="Kirby M.L."/>
            <person name="Tian Y."/>
            <person name="Flanagan M.E."/>
            <person name="Mu W."/>
            <person name="Waldbieser G.C."/>
        </authorList>
    </citation>
    <scope>NUCLEOTIDE SEQUENCE [LARGE SCALE GENOMIC DNA]</scope>
    <source>
        <strain evidence="2">SDA103</strain>
    </source>
</reference>
<feature type="compositionally biased region" description="Polar residues" evidence="1">
    <location>
        <begin position="174"/>
        <end position="183"/>
    </location>
</feature>
<evidence type="ECO:0000256" key="1">
    <source>
        <dbReference type="SAM" id="MobiDB-lite"/>
    </source>
</evidence>
<evidence type="ECO:0000313" key="3">
    <source>
        <dbReference type="RefSeq" id="XP_017330742.1"/>
    </source>
</evidence>